<evidence type="ECO:0000313" key="1">
    <source>
        <dbReference type="EMBL" id="MCJ2543251.1"/>
    </source>
</evidence>
<dbReference type="Gene3D" id="3.30.530.20">
    <property type="match status" value="1"/>
</dbReference>
<organism evidence="1 2">
    <name type="scientific">Thermostichus vulcanus str. 'Rupite'</name>
    <dbReference type="NCBI Taxonomy" id="2813851"/>
    <lineage>
        <taxon>Bacteria</taxon>
        <taxon>Bacillati</taxon>
        <taxon>Cyanobacteriota</taxon>
        <taxon>Cyanophyceae</taxon>
        <taxon>Thermostichales</taxon>
        <taxon>Thermostichaceae</taxon>
        <taxon>Thermostichus</taxon>
    </lineage>
</organism>
<dbReference type="CDD" id="cd07822">
    <property type="entry name" value="SRPBCC_4"/>
    <property type="match status" value="1"/>
</dbReference>
<accession>A0ABT0CBX8</accession>
<name>A0ABT0CBX8_THEVL</name>
<dbReference type="InterPro" id="IPR023393">
    <property type="entry name" value="START-like_dom_sf"/>
</dbReference>
<dbReference type="SUPFAM" id="SSF55961">
    <property type="entry name" value="Bet v1-like"/>
    <property type="match status" value="1"/>
</dbReference>
<sequence>MKEISTSIDIHASAGKVWQILMDFPAYEQWNPFIRSIEGQAMEGSQLQVHIQPPGGQGMAFKPKVLTALPEREFRWLGHFILPGLFDGEHCFQLEALGEHQVRLTHSERFSGLLLPLLSRSLDTHVRQGFEAMNQALKSRAEAG</sequence>
<keyword evidence="2" id="KW-1185">Reference proteome</keyword>
<dbReference type="EMBL" id="JAFIRA010000024">
    <property type="protein sequence ID" value="MCJ2543251.1"/>
    <property type="molecule type" value="Genomic_DNA"/>
</dbReference>
<dbReference type="RefSeq" id="WP_244350527.1">
    <property type="nucleotide sequence ID" value="NZ_JAFIRA010000024.1"/>
</dbReference>
<proteinExistence type="predicted"/>
<dbReference type="PANTHER" id="PTHR36166">
    <property type="entry name" value="CHROMOSOME 9, WHOLE GENOME SHOTGUN SEQUENCE"/>
    <property type="match status" value="1"/>
</dbReference>
<reference evidence="1" key="1">
    <citation type="submission" date="2021-02" db="EMBL/GenBank/DDBJ databases">
        <title>The CRISPR/cas machinery reduction and long-range gene transfer in the hot spring cyanobacterium Synechococcus.</title>
        <authorList>
            <person name="Dvorak P."/>
            <person name="Jahodarova E."/>
            <person name="Hasler P."/>
            <person name="Poulickova A."/>
        </authorList>
    </citation>
    <scope>NUCLEOTIDE SEQUENCE</scope>
    <source>
        <strain evidence="1">Rupite</strain>
    </source>
</reference>
<evidence type="ECO:0000313" key="2">
    <source>
        <dbReference type="Proteomes" id="UP000830835"/>
    </source>
</evidence>
<dbReference type="Proteomes" id="UP000830835">
    <property type="component" value="Unassembled WGS sequence"/>
</dbReference>
<dbReference type="Pfam" id="PF10604">
    <property type="entry name" value="Polyketide_cyc2"/>
    <property type="match status" value="1"/>
</dbReference>
<protein>
    <submittedName>
        <fullName evidence="1">SRPBCC domain-containing protein</fullName>
    </submittedName>
</protein>
<comment type="caution">
    <text evidence="1">The sequence shown here is derived from an EMBL/GenBank/DDBJ whole genome shotgun (WGS) entry which is preliminary data.</text>
</comment>
<dbReference type="InterPro" id="IPR019587">
    <property type="entry name" value="Polyketide_cyclase/dehydratase"/>
</dbReference>
<dbReference type="PANTHER" id="PTHR36166:SF1">
    <property type="entry name" value="SRPBCC DOMAIN-CONTAINING PROTEIN"/>
    <property type="match status" value="1"/>
</dbReference>
<gene>
    <name evidence="1" type="ORF">JX360_10080</name>
</gene>